<reference evidence="2" key="1">
    <citation type="journal article" date="2019" name="Int. J. Syst. Evol. Microbiol.">
        <title>The Global Catalogue of Microorganisms (GCM) 10K type strain sequencing project: providing services to taxonomists for standard genome sequencing and annotation.</title>
        <authorList>
            <consortium name="The Broad Institute Genomics Platform"/>
            <consortium name="The Broad Institute Genome Sequencing Center for Infectious Disease"/>
            <person name="Wu L."/>
            <person name="Ma J."/>
        </authorList>
    </citation>
    <scope>NUCLEOTIDE SEQUENCE [LARGE SCALE GENOMIC DNA]</scope>
    <source>
        <strain evidence="2">CGMCC 1.15942</strain>
    </source>
</reference>
<organism evidence="1 2">
    <name type="scientific">Enterococcus wangshanyuanii</name>
    <dbReference type="NCBI Taxonomy" id="2005703"/>
    <lineage>
        <taxon>Bacteria</taxon>
        <taxon>Bacillati</taxon>
        <taxon>Bacillota</taxon>
        <taxon>Bacilli</taxon>
        <taxon>Lactobacillales</taxon>
        <taxon>Enterococcaceae</taxon>
        <taxon>Enterococcus</taxon>
    </lineage>
</organism>
<proteinExistence type="predicted"/>
<name>A0ABQ1NWX4_9ENTE</name>
<dbReference type="EMBL" id="BMKI01000002">
    <property type="protein sequence ID" value="GGC84599.1"/>
    <property type="molecule type" value="Genomic_DNA"/>
</dbReference>
<dbReference type="Proteomes" id="UP000630615">
    <property type="component" value="Unassembled WGS sequence"/>
</dbReference>
<keyword evidence="2" id="KW-1185">Reference proteome</keyword>
<accession>A0ABQ1NWX4</accession>
<evidence type="ECO:0000313" key="1">
    <source>
        <dbReference type="EMBL" id="GGC84599.1"/>
    </source>
</evidence>
<sequence length="52" mass="5984">MNKTKEELQDRVMKKFVISDDPKKSFITGYMIGVAEQAARLEAEKEKHKQSA</sequence>
<protein>
    <submittedName>
        <fullName evidence="1">Uncharacterized protein</fullName>
    </submittedName>
</protein>
<dbReference type="RefSeq" id="WP_157894240.1">
    <property type="nucleotide sequence ID" value="NZ_BMKI01000002.1"/>
</dbReference>
<gene>
    <name evidence="1" type="ORF">GCM10011573_12760</name>
</gene>
<comment type="caution">
    <text evidence="1">The sequence shown here is derived from an EMBL/GenBank/DDBJ whole genome shotgun (WGS) entry which is preliminary data.</text>
</comment>
<evidence type="ECO:0000313" key="2">
    <source>
        <dbReference type="Proteomes" id="UP000630615"/>
    </source>
</evidence>